<feature type="compositionally biased region" description="Polar residues" evidence="10">
    <location>
        <begin position="122"/>
        <end position="133"/>
    </location>
</feature>
<dbReference type="GO" id="GO:0008270">
    <property type="term" value="F:zinc ion binding"/>
    <property type="evidence" value="ECO:0007669"/>
    <property type="project" value="UniProtKB-KW"/>
</dbReference>
<dbReference type="OrthoDB" id="515401at2759"/>
<dbReference type="FunFam" id="3.30.50.10:FF:000039">
    <property type="entry name" value="Siderophore transcription factor SreA"/>
    <property type="match status" value="1"/>
</dbReference>
<dbReference type="InParanoid" id="A0A507B8K1"/>
<evidence type="ECO:0000256" key="6">
    <source>
        <dbReference type="ARBA" id="ARBA00023015"/>
    </source>
</evidence>
<dbReference type="InterPro" id="IPR039355">
    <property type="entry name" value="Transcription_factor_GATA"/>
</dbReference>
<feature type="compositionally biased region" description="Polar residues" evidence="10">
    <location>
        <begin position="400"/>
        <end position="417"/>
    </location>
</feature>
<dbReference type="InterPro" id="IPR013088">
    <property type="entry name" value="Znf_NHR/GATA"/>
</dbReference>
<dbReference type="PANTHER" id="PTHR10071">
    <property type="entry name" value="TRANSCRIPTION FACTOR GATA FAMILY MEMBER"/>
    <property type="match status" value="1"/>
</dbReference>
<dbReference type="GO" id="GO:0045944">
    <property type="term" value="P:positive regulation of transcription by RNA polymerase II"/>
    <property type="evidence" value="ECO:0007669"/>
    <property type="project" value="TreeGrafter"/>
</dbReference>
<keyword evidence="3" id="KW-0677">Repeat</keyword>
<evidence type="ECO:0000256" key="8">
    <source>
        <dbReference type="ARBA" id="ARBA00023242"/>
    </source>
</evidence>
<evidence type="ECO:0000313" key="12">
    <source>
        <dbReference type="EMBL" id="TPX13108.1"/>
    </source>
</evidence>
<feature type="compositionally biased region" description="Basic and acidic residues" evidence="10">
    <location>
        <begin position="469"/>
        <end position="484"/>
    </location>
</feature>
<keyword evidence="5" id="KW-0862">Zinc</keyword>
<dbReference type="GO" id="GO:0000981">
    <property type="term" value="F:DNA-binding transcription factor activity, RNA polymerase II-specific"/>
    <property type="evidence" value="ECO:0007669"/>
    <property type="project" value="TreeGrafter"/>
</dbReference>
<feature type="compositionally biased region" description="Low complexity" evidence="10">
    <location>
        <begin position="73"/>
        <end position="88"/>
    </location>
</feature>
<feature type="region of interest" description="Disordered" evidence="10">
    <location>
        <begin position="389"/>
        <end position="557"/>
    </location>
</feature>
<dbReference type="PANTHER" id="PTHR10071:SF335">
    <property type="entry name" value="IRON-SENSING TRANSCRIPTIONAL REPRESSOR-RELATED"/>
    <property type="match status" value="1"/>
</dbReference>
<dbReference type="STRING" id="1093900.A0A507B8K1"/>
<feature type="region of interest" description="Disordered" evidence="10">
    <location>
        <begin position="160"/>
        <end position="203"/>
    </location>
</feature>
<feature type="domain" description="GATA-type" evidence="11">
    <location>
        <begin position="119"/>
        <end position="174"/>
    </location>
</feature>
<feature type="compositionally biased region" description="Basic and acidic residues" evidence="10">
    <location>
        <begin position="540"/>
        <end position="557"/>
    </location>
</feature>
<keyword evidence="6" id="KW-0805">Transcription regulation</keyword>
<dbReference type="GO" id="GO:0006879">
    <property type="term" value="P:intracellular iron ion homeostasis"/>
    <property type="evidence" value="ECO:0007669"/>
    <property type="project" value="UniProtKB-ARBA"/>
</dbReference>
<accession>A0A507B8K1</accession>
<dbReference type="CDD" id="cd00202">
    <property type="entry name" value="ZnF_GATA"/>
    <property type="match status" value="2"/>
</dbReference>
<dbReference type="GO" id="GO:0005634">
    <property type="term" value="C:nucleus"/>
    <property type="evidence" value="ECO:0007669"/>
    <property type="project" value="UniProtKB-SubCell"/>
</dbReference>
<keyword evidence="8" id="KW-0539">Nucleus</keyword>
<proteinExistence type="predicted"/>
<evidence type="ECO:0000256" key="5">
    <source>
        <dbReference type="ARBA" id="ARBA00022833"/>
    </source>
</evidence>
<comment type="caution">
    <text evidence="12">The sequence shown here is derived from an EMBL/GenBank/DDBJ whole genome shotgun (WGS) entry which is preliminary data.</text>
</comment>
<feature type="region of interest" description="Disordered" evidence="10">
    <location>
        <begin position="1"/>
        <end position="139"/>
    </location>
</feature>
<feature type="compositionally biased region" description="Low complexity" evidence="10">
    <location>
        <begin position="450"/>
        <end position="460"/>
    </location>
</feature>
<dbReference type="SMART" id="SM00401">
    <property type="entry name" value="ZnF_GATA"/>
    <property type="match status" value="2"/>
</dbReference>
<feature type="domain" description="GATA-type" evidence="11">
    <location>
        <begin position="284"/>
        <end position="331"/>
    </location>
</feature>
<keyword evidence="4 9" id="KW-0863">Zinc-finger</keyword>
<dbReference type="Pfam" id="PF00320">
    <property type="entry name" value="GATA"/>
    <property type="match status" value="2"/>
</dbReference>
<evidence type="ECO:0000256" key="7">
    <source>
        <dbReference type="ARBA" id="ARBA00023163"/>
    </source>
</evidence>
<sequence length="580" mass="61532">MALSSVSNPSSTHFRRNLSGASRTALPSKPMSARYGSDASQRLRVNSPPSEDEEMQDAADSPRSTRDAKFFRSPNPSSALPQPLSPASIAMGSPRQDVVMEGASTSASAPAPAPAPPQSQSGQVCSNCGTTRTPLWRRSPQGSTICNACGLYLKARNSARPTNLKRPPNVVASSSKKSLEKTSSKLATQGSSSSSATYVSADQMPTGTCPGGGRCNGTGGAEGCSGCPAFNNRVSKAASLSVLQNQKMASSSRCAREPAADEPIPIDVAALQNQDQNTTVVVACQNCGTTITPLWRRDESGHTICNACGLYYKLHGVHRPVTMKKSIIKRRKRVIPATQGTSPGDDYASSAGGGNSPTPEASPEPMPERGTLNADGSVNLGFRRRQEQGLTLVPEPVLRQSKQSSPRPTGTLEQYHNNPYPHPHDISNSLTNDNRLPPLTSLGFGTERQSSLSPASFLSPSRKRSFSSADHELPPPQGGDDHSQRLSSIKSILNSVPPSTEAPGRHMTGSPATRHDFFAGRGGSPLPPLVGGPSASGRDSSSHENERIKAEKRSVLQREAERMREMLAAKERELAELGRD</sequence>
<evidence type="ECO:0000256" key="1">
    <source>
        <dbReference type="ARBA" id="ARBA00004123"/>
    </source>
</evidence>
<dbReference type="RefSeq" id="XP_030994819.1">
    <property type="nucleotide sequence ID" value="XM_031141177.1"/>
</dbReference>
<name>A0A507B8K1_9PEZI</name>
<keyword evidence="13" id="KW-1185">Reference proteome</keyword>
<keyword evidence="7" id="KW-0804">Transcription</keyword>
<feature type="compositionally biased region" description="Low complexity" evidence="10">
    <location>
        <begin position="184"/>
        <end position="201"/>
    </location>
</feature>
<feature type="region of interest" description="Disordered" evidence="10">
    <location>
        <begin position="328"/>
        <end position="376"/>
    </location>
</feature>
<protein>
    <recommendedName>
        <fullName evidence="11">GATA-type domain-containing protein</fullName>
    </recommendedName>
</protein>
<dbReference type="Proteomes" id="UP000319257">
    <property type="component" value="Unassembled WGS sequence"/>
</dbReference>
<dbReference type="GO" id="GO:0000978">
    <property type="term" value="F:RNA polymerase II cis-regulatory region sequence-specific DNA binding"/>
    <property type="evidence" value="ECO:0007669"/>
    <property type="project" value="TreeGrafter"/>
</dbReference>
<evidence type="ECO:0000256" key="10">
    <source>
        <dbReference type="SAM" id="MobiDB-lite"/>
    </source>
</evidence>
<dbReference type="InterPro" id="IPR000679">
    <property type="entry name" value="Znf_GATA"/>
</dbReference>
<organism evidence="12 13">
    <name type="scientific">Thyridium curvatum</name>
    <dbReference type="NCBI Taxonomy" id="1093900"/>
    <lineage>
        <taxon>Eukaryota</taxon>
        <taxon>Fungi</taxon>
        <taxon>Dikarya</taxon>
        <taxon>Ascomycota</taxon>
        <taxon>Pezizomycotina</taxon>
        <taxon>Sordariomycetes</taxon>
        <taxon>Sordariomycetidae</taxon>
        <taxon>Thyridiales</taxon>
        <taxon>Thyridiaceae</taxon>
        <taxon>Thyridium</taxon>
    </lineage>
</organism>
<dbReference type="PROSITE" id="PS00344">
    <property type="entry name" value="GATA_ZN_FINGER_1"/>
    <property type="match status" value="2"/>
</dbReference>
<evidence type="ECO:0000313" key="13">
    <source>
        <dbReference type="Proteomes" id="UP000319257"/>
    </source>
</evidence>
<evidence type="ECO:0000259" key="11">
    <source>
        <dbReference type="PROSITE" id="PS50114"/>
    </source>
</evidence>
<dbReference type="GO" id="GO:0034757">
    <property type="term" value="P:negative regulation of iron ion transport"/>
    <property type="evidence" value="ECO:0007669"/>
    <property type="project" value="UniProtKB-ARBA"/>
</dbReference>
<dbReference type="FunFam" id="3.30.50.10:FF:000007">
    <property type="entry name" value="Nitrogen regulatory AreA, N-terminal"/>
    <property type="match status" value="1"/>
</dbReference>
<dbReference type="GO" id="GO:0000122">
    <property type="term" value="P:negative regulation of transcription by RNA polymerase II"/>
    <property type="evidence" value="ECO:0007669"/>
    <property type="project" value="TreeGrafter"/>
</dbReference>
<dbReference type="PROSITE" id="PS50114">
    <property type="entry name" value="GATA_ZN_FINGER_2"/>
    <property type="match status" value="2"/>
</dbReference>
<evidence type="ECO:0000256" key="2">
    <source>
        <dbReference type="ARBA" id="ARBA00022723"/>
    </source>
</evidence>
<evidence type="ECO:0000256" key="4">
    <source>
        <dbReference type="ARBA" id="ARBA00022771"/>
    </source>
</evidence>
<feature type="compositionally biased region" description="Polar residues" evidence="10">
    <location>
        <begin position="38"/>
        <end position="49"/>
    </location>
</feature>
<comment type="subcellular location">
    <subcellularLocation>
        <location evidence="1">Nucleus</location>
    </subcellularLocation>
</comment>
<evidence type="ECO:0000256" key="9">
    <source>
        <dbReference type="PROSITE-ProRule" id="PRU00094"/>
    </source>
</evidence>
<dbReference type="Gene3D" id="3.30.50.10">
    <property type="entry name" value="Erythroid Transcription Factor GATA-1, subunit A"/>
    <property type="match status" value="2"/>
</dbReference>
<dbReference type="EMBL" id="SKBQ01000037">
    <property type="protein sequence ID" value="TPX13108.1"/>
    <property type="molecule type" value="Genomic_DNA"/>
</dbReference>
<dbReference type="SUPFAM" id="SSF57716">
    <property type="entry name" value="Glucocorticoid receptor-like (DNA-binding domain)"/>
    <property type="match status" value="2"/>
</dbReference>
<dbReference type="GeneID" id="41973981"/>
<dbReference type="AlphaFoldDB" id="A0A507B8K1"/>
<keyword evidence="2" id="KW-0479">Metal-binding</keyword>
<dbReference type="PRINTS" id="PR00619">
    <property type="entry name" value="GATAZNFINGER"/>
</dbReference>
<gene>
    <name evidence="12" type="ORF">E0L32_006534</name>
</gene>
<reference evidence="12 13" key="1">
    <citation type="submission" date="2019-06" db="EMBL/GenBank/DDBJ databases">
        <title>Draft genome sequence of the filamentous fungus Phialemoniopsis curvata isolated from diesel fuel.</title>
        <authorList>
            <person name="Varaljay V.A."/>
            <person name="Lyon W.J."/>
            <person name="Crouch A.L."/>
            <person name="Drake C.E."/>
            <person name="Hollomon J.M."/>
            <person name="Nadeau L.J."/>
            <person name="Nunn H.S."/>
            <person name="Stevenson B.S."/>
            <person name="Bojanowski C.L."/>
            <person name="Crookes-Goodson W.J."/>
        </authorList>
    </citation>
    <scope>NUCLEOTIDE SEQUENCE [LARGE SCALE GENOMIC DNA]</scope>
    <source>
        <strain evidence="12 13">D216</strain>
    </source>
</reference>
<evidence type="ECO:0000256" key="3">
    <source>
        <dbReference type="ARBA" id="ARBA00022737"/>
    </source>
</evidence>
<feature type="compositionally biased region" description="Polar residues" evidence="10">
    <location>
        <begin position="1"/>
        <end position="12"/>
    </location>
</feature>
<feature type="compositionally biased region" description="Polar residues" evidence="10">
    <location>
        <begin position="485"/>
        <end position="498"/>
    </location>
</feature>